<name>A0A6J4LS75_9SPHI</name>
<dbReference type="InterPro" id="IPR011051">
    <property type="entry name" value="RmlC_Cupin_sf"/>
</dbReference>
<evidence type="ECO:0000259" key="1">
    <source>
        <dbReference type="Pfam" id="PF07883"/>
    </source>
</evidence>
<accession>A0A6J4LS75</accession>
<keyword evidence="2" id="KW-0413">Isomerase</keyword>
<organism evidence="2">
    <name type="scientific">uncultured Cytophagales bacterium</name>
    <dbReference type="NCBI Taxonomy" id="158755"/>
    <lineage>
        <taxon>Bacteria</taxon>
        <taxon>Pseudomonadati</taxon>
        <taxon>Bacteroidota</taxon>
        <taxon>Sphingobacteriia</taxon>
        <taxon>Sphingobacteriales</taxon>
        <taxon>environmental samples</taxon>
    </lineage>
</organism>
<dbReference type="EMBL" id="CADCTQ010000660">
    <property type="protein sequence ID" value="CAA9340694.1"/>
    <property type="molecule type" value="Genomic_DNA"/>
</dbReference>
<gene>
    <name evidence="2" type="ORF">AVDCRST_MAG56-7869</name>
</gene>
<dbReference type="EC" id="5.3.1.8" evidence="2"/>
<dbReference type="SUPFAM" id="SSF51182">
    <property type="entry name" value="RmlC-like cupins"/>
    <property type="match status" value="1"/>
</dbReference>
<dbReference type="InterPro" id="IPR014710">
    <property type="entry name" value="RmlC-like_jellyroll"/>
</dbReference>
<proteinExistence type="predicted"/>
<dbReference type="Pfam" id="PF07883">
    <property type="entry name" value="Cupin_2"/>
    <property type="match status" value="1"/>
</dbReference>
<dbReference type="AlphaFoldDB" id="A0A6J4LS75"/>
<protein>
    <submittedName>
        <fullName evidence="2">Mannose-6-phosphate isomerase</fullName>
        <ecNumber evidence="2">5.3.1.8</ecNumber>
    </submittedName>
</protein>
<feature type="domain" description="Cupin type-2" evidence="1">
    <location>
        <begin position="35"/>
        <end position="88"/>
    </location>
</feature>
<dbReference type="GO" id="GO:0004476">
    <property type="term" value="F:mannose-6-phosphate isomerase activity"/>
    <property type="evidence" value="ECO:0007669"/>
    <property type="project" value="UniProtKB-EC"/>
</dbReference>
<evidence type="ECO:0000313" key="2">
    <source>
        <dbReference type="EMBL" id="CAA9340694.1"/>
    </source>
</evidence>
<reference evidence="2" key="1">
    <citation type="submission" date="2020-02" db="EMBL/GenBank/DDBJ databases">
        <authorList>
            <person name="Meier V. D."/>
        </authorList>
    </citation>
    <scope>NUCLEOTIDE SEQUENCE</scope>
    <source>
        <strain evidence="2">AVDCRST_MAG56</strain>
    </source>
</reference>
<dbReference type="Gene3D" id="2.60.120.10">
    <property type="entry name" value="Jelly Rolls"/>
    <property type="match status" value="1"/>
</dbReference>
<dbReference type="InterPro" id="IPR013096">
    <property type="entry name" value="Cupin_2"/>
</dbReference>
<sequence length="117" mass="13071">MTDREISVQKAHQLLRESGNVFTTVFRHGTLAVELYKPEKVDHQQPHDRDEVYVVIAGTGTFRNGGKSWPFNPGDFLFVPAGVAHRFEDFTPDFSTWVFFYGPVGGEGATSPEKGNP</sequence>